<gene>
    <name evidence="2" type="ORF">A4U43_C01F32270</name>
</gene>
<reference evidence="3" key="1">
    <citation type="journal article" date="2017" name="Nat. Commun.">
        <title>The asparagus genome sheds light on the origin and evolution of a young Y chromosome.</title>
        <authorList>
            <person name="Harkess A."/>
            <person name="Zhou J."/>
            <person name="Xu C."/>
            <person name="Bowers J.E."/>
            <person name="Van der Hulst R."/>
            <person name="Ayyampalayam S."/>
            <person name="Mercati F."/>
            <person name="Riccardi P."/>
            <person name="McKain M.R."/>
            <person name="Kakrana A."/>
            <person name="Tang H."/>
            <person name="Ray J."/>
            <person name="Groenendijk J."/>
            <person name="Arikit S."/>
            <person name="Mathioni S.M."/>
            <person name="Nakano M."/>
            <person name="Shan H."/>
            <person name="Telgmann-Rauber A."/>
            <person name="Kanno A."/>
            <person name="Yue Z."/>
            <person name="Chen H."/>
            <person name="Li W."/>
            <person name="Chen Y."/>
            <person name="Xu X."/>
            <person name="Zhang Y."/>
            <person name="Luo S."/>
            <person name="Chen H."/>
            <person name="Gao J."/>
            <person name="Mao Z."/>
            <person name="Pires J.C."/>
            <person name="Luo M."/>
            <person name="Kudrna D."/>
            <person name="Wing R.A."/>
            <person name="Meyers B.C."/>
            <person name="Yi K."/>
            <person name="Kong H."/>
            <person name="Lavrijsen P."/>
            <person name="Sunseri F."/>
            <person name="Falavigna A."/>
            <person name="Ye Y."/>
            <person name="Leebens-Mack J.H."/>
            <person name="Chen G."/>
        </authorList>
    </citation>
    <scope>NUCLEOTIDE SEQUENCE [LARGE SCALE GENOMIC DNA]</scope>
    <source>
        <strain evidence="3">cv. DH0086</strain>
    </source>
</reference>
<accession>A0A5P1FW00</accession>
<dbReference type="Gramene" id="ONK81727">
    <property type="protein sequence ID" value="ONK81727"/>
    <property type="gene ID" value="A4U43_C01F32270"/>
</dbReference>
<sequence>MASSSLLPPSLADSALRRRSLEDLNHGPFRSCQGILPRRRAHSRASPRSSPPPYPRAQVALPRRLHKVRLPTPLELHLPLSPSSHHLPSRPPPSPPPNPSSLPSPLRVPGLTAPLLPLRLPLMACHPPLQDRLLAPPIAPTTTLTRTLRSSQLAPTLTRCTSASPRSPSPLRPPPPPDLAFPPSPS</sequence>
<name>A0A5P1FW00_ASPOF</name>
<dbReference type="AlphaFoldDB" id="A0A5P1FW00"/>
<proteinExistence type="predicted"/>
<feature type="region of interest" description="Disordered" evidence="1">
    <location>
        <begin position="76"/>
        <end position="106"/>
    </location>
</feature>
<feature type="compositionally biased region" description="Pro residues" evidence="1">
    <location>
        <begin position="167"/>
        <end position="186"/>
    </location>
</feature>
<evidence type="ECO:0000313" key="2">
    <source>
        <dbReference type="EMBL" id="ONK81727.1"/>
    </source>
</evidence>
<feature type="compositionally biased region" description="Low complexity" evidence="1">
    <location>
        <begin position="76"/>
        <end position="86"/>
    </location>
</feature>
<feature type="compositionally biased region" description="Pro residues" evidence="1">
    <location>
        <begin position="89"/>
        <end position="102"/>
    </location>
</feature>
<feature type="region of interest" description="Disordered" evidence="1">
    <location>
        <begin position="148"/>
        <end position="186"/>
    </location>
</feature>
<organism evidence="2 3">
    <name type="scientific">Asparagus officinalis</name>
    <name type="common">Garden asparagus</name>
    <dbReference type="NCBI Taxonomy" id="4686"/>
    <lineage>
        <taxon>Eukaryota</taxon>
        <taxon>Viridiplantae</taxon>
        <taxon>Streptophyta</taxon>
        <taxon>Embryophyta</taxon>
        <taxon>Tracheophyta</taxon>
        <taxon>Spermatophyta</taxon>
        <taxon>Magnoliopsida</taxon>
        <taxon>Liliopsida</taxon>
        <taxon>Asparagales</taxon>
        <taxon>Asparagaceae</taxon>
        <taxon>Asparagoideae</taxon>
        <taxon>Asparagus</taxon>
    </lineage>
</organism>
<protein>
    <submittedName>
        <fullName evidence="2">Uncharacterized protein</fullName>
    </submittedName>
</protein>
<evidence type="ECO:0000313" key="3">
    <source>
        <dbReference type="Proteomes" id="UP000243459"/>
    </source>
</evidence>
<dbReference type="EMBL" id="CM007381">
    <property type="protein sequence ID" value="ONK81727.1"/>
    <property type="molecule type" value="Genomic_DNA"/>
</dbReference>
<evidence type="ECO:0000256" key="1">
    <source>
        <dbReference type="SAM" id="MobiDB-lite"/>
    </source>
</evidence>
<feature type="region of interest" description="Disordered" evidence="1">
    <location>
        <begin position="18"/>
        <end position="57"/>
    </location>
</feature>
<keyword evidence="3" id="KW-1185">Reference proteome</keyword>
<dbReference type="Proteomes" id="UP000243459">
    <property type="component" value="Chromosome 1"/>
</dbReference>